<dbReference type="Pfam" id="PF02673">
    <property type="entry name" value="BacA"/>
    <property type="match status" value="1"/>
</dbReference>
<keyword evidence="9 14" id="KW-0472">Membrane</keyword>
<reference evidence="15 17" key="1">
    <citation type="submission" date="2017-02" db="EMBL/GenBank/DDBJ databases">
        <title>Novel co-symbiosis in the unique lucinid bivalve Phacoides pectinatus.</title>
        <authorList>
            <person name="Lim S.J."/>
            <person name="Davis B.G."/>
            <person name="Gill D.E."/>
            <person name="Engel A.S."/>
            <person name="Anderson L.C."/>
            <person name="Campbell B.J."/>
        </authorList>
    </citation>
    <scope>NUCLEOTIDE SEQUENCE [LARGE SCALE GENOMIC DNA]</scope>
    <source>
        <strain evidence="15">LUC13016_P6</strain>
    </source>
</reference>
<evidence type="ECO:0000256" key="11">
    <source>
        <dbReference type="ARBA" id="ARBA00032707"/>
    </source>
</evidence>
<feature type="transmembrane region" description="Helical" evidence="14">
    <location>
        <begin position="41"/>
        <end position="61"/>
    </location>
</feature>
<evidence type="ECO:0000313" key="18">
    <source>
        <dbReference type="Proteomes" id="UP000250928"/>
    </source>
</evidence>
<dbReference type="GO" id="GO:0008360">
    <property type="term" value="P:regulation of cell shape"/>
    <property type="evidence" value="ECO:0007669"/>
    <property type="project" value="UniProtKB-KW"/>
</dbReference>
<dbReference type="GO" id="GO:0046677">
    <property type="term" value="P:response to antibiotic"/>
    <property type="evidence" value="ECO:0007669"/>
    <property type="project" value="UniProtKB-UniRule"/>
</dbReference>
<keyword evidence="14" id="KW-0133">Cell shape</keyword>
<keyword evidence="10 14" id="KW-0046">Antibiotic resistance</keyword>
<keyword evidence="5 14" id="KW-1003">Cell membrane</keyword>
<feature type="transmembrane region" description="Helical" evidence="14">
    <location>
        <begin position="6"/>
        <end position="29"/>
    </location>
</feature>
<evidence type="ECO:0000256" key="5">
    <source>
        <dbReference type="ARBA" id="ARBA00022475"/>
    </source>
</evidence>
<comment type="caution">
    <text evidence="15">The sequence shown here is derived from an EMBL/GenBank/DDBJ whole genome shotgun (WGS) entry which is preliminary data.</text>
</comment>
<keyword evidence="8 14" id="KW-1133">Transmembrane helix</keyword>
<evidence type="ECO:0000313" key="16">
    <source>
        <dbReference type="EMBL" id="PUE01904.1"/>
    </source>
</evidence>
<sequence length="268" mass="29120">MDLLQIAALAIVQGLTEFLPISSSAHLILAPLLLDYRDQGLAFDVAVHVGSLLAVVSYFRVEILSMARDFFASLGPKGVSSKSSRMVWMIVLSTLPILFFGKLFMAQVQGDLRSMAVIAAATVVFALPLFWWDRHGAQERDEFSLGWREALIIGLFQALALIPGTSRSGITITAALMLGLTRAAAARFSFLLSIPTILMSGGLVTMELLLGDQGIQGTWGDLLLGAVLAFLSALGCIHLFLRLIERIGMLPFVIYRLLLGTLLFLLIL</sequence>
<dbReference type="PANTHER" id="PTHR30622:SF4">
    <property type="entry name" value="UNDECAPRENYL-DIPHOSPHATASE"/>
    <property type="match status" value="1"/>
</dbReference>
<gene>
    <name evidence="14" type="primary">uppP</name>
    <name evidence="15" type="ORF">B0D84_02375</name>
    <name evidence="16" type="ORF">C3L24_07240</name>
</gene>
<evidence type="ECO:0000256" key="3">
    <source>
        <dbReference type="ARBA" id="ARBA00012374"/>
    </source>
</evidence>
<evidence type="ECO:0000256" key="9">
    <source>
        <dbReference type="ARBA" id="ARBA00023136"/>
    </source>
</evidence>
<comment type="similarity">
    <text evidence="2 14">Belongs to the UppP family.</text>
</comment>
<evidence type="ECO:0000256" key="8">
    <source>
        <dbReference type="ARBA" id="ARBA00022989"/>
    </source>
</evidence>
<organism evidence="15 17">
    <name type="scientific">Candidatus Sedimenticola endophacoides</name>
    <dbReference type="NCBI Taxonomy" id="2548426"/>
    <lineage>
        <taxon>Bacteria</taxon>
        <taxon>Pseudomonadati</taxon>
        <taxon>Pseudomonadota</taxon>
        <taxon>Gammaproteobacteria</taxon>
        <taxon>Chromatiales</taxon>
        <taxon>Sedimenticolaceae</taxon>
        <taxon>Sedimenticola</taxon>
    </lineage>
</organism>
<dbReference type="GO" id="GO:0071555">
    <property type="term" value="P:cell wall organization"/>
    <property type="evidence" value="ECO:0007669"/>
    <property type="project" value="UniProtKB-KW"/>
</dbReference>
<evidence type="ECO:0000256" key="6">
    <source>
        <dbReference type="ARBA" id="ARBA00022692"/>
    </source>
</evidence>
<dbReference type="EMBL" id="MUIE01000166">
    <property type="protein sequence ID" value="OQX35420.1"/>
    <property type="molecule type" value="Genomic_DNA"/>
</dbReference>
<evidence type="ECO:0000256" key="12">
    <source>
        <dbReference type="ARBA" id="ARBA00032932"/>
    </source>
</evidence>
<feature type="transmembrane region" description="Helical" evidence="14">
    <location>
        <begin position="86"/>
        <end position="105"/>
    </location>
</feature>
<keyword evidence="14" id="KW-0573">Peptidoglycan synthesis</keyword>
<dbReference type="GO" id="GO:0005886">
    <property type="term" value="C:plasma membrane"/>
    <property type="evidence" value="ECO:0007669"/>
    <property type="project" value="UniProtKB-SubCell"/>
</dbReference>
<keyword evidence="17" id="KW-1185">Reference proteome</keyword>
<reference evidence="16 18" key="2">
    <citation type="submission" date="2018-01" db="EMBL/GenBank/DDBJ databases">
        <title>Novel co-symbiosis in the lucinid bivalve Phacoides pectinatus.</title>
        <authorList>
            <person name="Lim S.J."/>
            <person name="Davis B.G."/>
            <person name="Gill D.E."/>
            <person name="Engel A.S."/>
            <person name="Anderson L.C."/>
            <person name="Campbell B.J."/>
        </authorList>
    </citation>
    <scope>NUCLEOTIDE SEQUENCE [LARGE SCALE GENOMIC DNA]</scope>
    <source>
        <strain evidence="16">N3_P5</strain>
    </source>
</reference>
<evidence type="ECO:0000256" key="13">
    <source>
        <dbReference type="ARBA" id="ARBA00047594"/>
    </source>
</evidence>
<keyword evidence="14" id="KW-0961">Cell wall biogenesis/degradation</keyword>
<proteinExistence type="inferred from homology"/>
<dbReference type="Proteomes" id="UP000243361">
    <property type="component" value="Unassembled WGS sequence"/>
</dbReference>
<dbReference type="Proteomes" id="UP000250928">
    <property type="component" value="Unassembled WGS sequence"/>
</dbReference>
<dbReference type="InterPro" id="IPR003824">
    <property type="entry name" value="UppP"/>
</dbReference>
<feature type="transmembrane region" description="Helical" evidence="14">
    <location>
        <begin position="222"/>
        <end position="241"/>
    </location>
</feature>
<comment type="catalytic activity">
    <reaction evidence="13 14">
        <text>di-trans,octa-cis-undecaprenyl diphosphate + H2O = di-trans,octa-cis-undecaprenyl phosphate + phosphate + H(+)</text>
        <dbReference type="Rhea" id="RHEA:28094"/>
        <dbReference type="ChEBI" id="CHEBI:15377"/>
        <dbReference type="ChEBI" id="CHEBI:15378"/>
        <dbReference type="ChEBI" id="CHEBI:43474"/>
        <dbReference type="ChEBI" id="CHEBI:58405"/>
        <dbReference type="ChEBI" id="CHEBI:60392"/>
        <dbReference type="EC" id="3.6.1.27"/>
    </reaction>
</comment>
<evidence type="ECO:0000256" key="14">
    <source>
        <dbReference type="HAMAP-Rule" id="MF_01006"/>
    </source>
</evidence>
<evidence type="ECO:0000256" key="4">
    <source>
        <dbReference type="ARBA" id="ARBA00021581"/>
    </source>
</evidence>
<evidence type="ECO:0000256" key="7">
    <source>
        <dbReference type="ARBA" id="ARBA00022801"/>
    </source>
</evidence>
<evidence type="ECO:0000313" key="17">
    <source>
        <dbReference type="Proteomes" id="UP000243361"/>
    </source>
</evidence>
<comment type="subcellular location">
    <subcellularLocation>
        <location evidence="1 14">Cell membrane</location>
        <topology evidence="1 14">Multi-pass membrane protein</topology>
    </subcellularLocation>
</comment>
<dbReference type="EC" id="3.6.1.27" evidence="3 14"/>
<feature type="transmembrane region" description="Helical" evidence="14">
    <location>
        <begin position="190"/>
        <end position="210"/>
    </location>
</feature>
<evidence type="ECO:0000313" key="15">
    <source>
        <dbReference type="EMBL" id="OQX35420.1"/>
    </source>
</evidence>
<accession>A0A657PKS0</accession>
<keyword evidence="7 14" id="KW-0378">Hydrolase</keyword>
<dbReference type="GO" id="GO:0009252">
    <property type="term" value="P:peptidoglycan biosynthetic process"/>
    <property type="evidence" value="ECO:0007669"/>
    <property type="project" value="UniProtKB-KW"/>
</dbReference>
<dbReference type="PANTHER" id="PTHR30622">
    <property type="entry name" value="UNDECAPRENYL-DIPHOSPHATASE"/>
    <property type="match status" value="1"/>
</dbReference>
<protein>
    <recommendedName>
        <fullName evidence="4 14">Undecaprenyl-diphosphatase</fullName>
        <ecNumber evidence="3 14">3.6.1.27</ecNumber>
    </recommendedName>
    <alternativeName>
        <fullName evidence="12 14">Bacitracin resistance protein</fullName>
    </alternativeName>
    <alternativeName>
        <fullName evidence="11 14">Undecaprenyl pyrophosphate phosphatase</fullName>
    </alternativeName>
</protein>
<dbReference type="EMBL" id="PQCO01000191">
    <property type="protein sequence ID" value="PUE01904.1"/>
    <property type="molecule type" value="Genomic_DNA"/>
</dbReference>
<dbReference type="AlphaFoldDB" id="A0A657PKS0"/>
<feature type="transmembrane region" description="Helical" evidence="14">
    <location>
        <begin position="112"/>
        <end position="131"/>
    </location>
</feature>
<dbReference type="GO" id="GO:0050380">
    <property type="term" value="F:undecaprenyl-diphosphatase activity"/>
    <property type="evidence" value="ECO:0007669"/>
    <property type="project" value="UniProtKB-UniRule"/>
</dbReference>
<feature type="transmembrane region" description="Helical" evidence="14">
    <location>
        <begin position="248"/>
        <end position="267"/>
    </location>
</feature>
<dbReference type="HAMAP" id="MF_01006">
    <property type="entry name" value="Undec_diphosphatase"/>
    <property type="match status" value="1"/>
</dbReference>
<comment type="function">
    <text evidence="14">Catalyzes the dephosphorylation of undecaprenyl diphosphate (UPP). Confers resistance to bacitracin.</text>
</comment>
<evidence type="ECO:0000256" key="1">
    <source>
        <dbReference type="ARBA" id="ARBA00004651"/>
    </source>
</evidence>
<name>A0A657PKS0_9GAMM</name>
<dbReference type="NCBIfam" id="NF001393">
    <property type="entry name" value="PRK00281.2-4"/>
    <property type="match status" value="1"/>
</dbReference>
<keyword evidence="6 14" id="KW-0812">Transmembrane</keyword>
<comment type="miscellaneous">
    <text evidence="14">Bacitracin is thought to be involved in the inhibition of peptidoglycan synthesis by sequestering undecaprenyl diphosphate, thereby reducing the pool of lipid carrier available.</text>
</comment>
<evidence type="ECO:0000256" key="10">
    <source>
        <dbReference type="ARBA" id="ARBA00023251"/>
    </source>
</evidence>
<evidence type="ECO:0000256" key="2">
    <source>
        <dbReference type="ARBA" id="ARBA00010621"/>
    </source>
</evidence>